<proteinExistence type="predicted"/>
<keyword evidence="1" id="KW-0472">Membrane</keyword>
<protein>
    <submittedName>
        <fullName evidence="2">Uncharacterized protein</fullName>
    </submittedName>
</protein>
<keyword evidence="1" id="KW-1133">Transmembrane helix</keyword>
<dbReference type="Proteomes" id="UP001159363">
    <property type="component" value="Chromosome X"/>
</dbReference>
<dbReference type="InterPro" id="IPR012337">
    <property type="entry name" value="RNaseH-like_sf"/>
</dbReference>
<dbReference type="Gene3D" id="3.30.420.10">
    <property type="entry name" value="Ribonuclease H-like superfamily/Ribonuclease H"/>
    <property type="match status" value="1"/>
</dbReference>
<evidence type="ECO:0000313" key="3">
    <source>
        <dbReference type="Proteomes" id="UP001159363"/>
    </source>
</evidence>
<evidence type="ECO:0000256" key="1">
    <source>
        <dbReference type="SAM" id="Phobius"/>
    </source>
</evidence>
<gene>
    <name evidence="2" type="ORF">PR048_013336</name>
</gene>
<keyword evidence="3" id="KW-1185">Reference proteome</keyword>
<comment type="caution">
    <text evidence="2">The sequence shown here is derived from an EMBL/GenBank/DDBJ whole genome shotgun (WGS) entry which is preliminary data.</text>
</comment>
<reference evidence="2 3" key="1">
    <citation type="submission" date="2023-02" db="EMBL/GenBank/DDBJ databases">
        <title>LHISI_Scaffold_Assembly.</title>
        <authorList>
            <person name="Stuart O.P."/>
            <person name="Cleave R."/>
            <person name="Magrath M.J.L."/>
            <person name="Mikheyev A.S."/>
        </authorList>
    </citation>
    <scope>NUCLEOTIDE SEQUENCE [LARGE SCALE GENOMIC DNA]</scope>
    <source>
        <strain evidence="2">Daus_M_001</strain>
        <tissue evidence="2">Leg muscle</tissue>
    </source>
</reference>
<dbReference type="PANTHER" id="PTHR37984:SF5">
    <property type="entry name" value="PROTEIN NYNRIN-LIKE"/>
    <property type="match status" value="1"/>
</dbReference>
<sequence length="343" mass="39682">MMQDNKYVITCIGYGTRWVETRAVQTGTALVVAQFLLEIITCRNSTPSNMLSNRSKVFSSAVVKEFLRLLDIQETVTSSVIAMWRNSTHLDPHDVTVCGFIAKELEITFAYNIIRKDDTGFSPFVLLYGRELVLSSEKCLNQKIDKDSRGLQIKWNQIRNLSMVNLGREQERDKQRYDTHRRVVEYMLAQEKGPTLKFFHHGNSPAVVVKKLNSILYKISREIKGQPQHEIVNVQGIKYLLRVKMWVRLWMLFGAMMVVFLEDMAVAVVAGAHFQTLNKVRMYTSSVPIYFQISWPRHLDENTEFINKKRKSDLMLSELLVKHHDISFGRGFGRIRGNTTKKT</sequence>
<keyword evidence="1" id="KW-0812">Transmembrane</keyword>
<dbReference type="PANTHER" id="PTHR37984">
    <property type="entry name" value="PROTEIN CBG26694"/>
    <property type="match status" value="1"/>
</dbReference>
<evidence type="ECO:0000313" key="2">
    <source>
        <dbReference type="EMBL" id="KAJ8887121.1"/>
    </source>
</evidence>
<dbReference type="EMBL" id="JARBHB010000004">
    <property type="protein sequence ID" value="KAJ8887121.1"/>
    <property type="molecule type" value="Genomic_DNA"/>
</dbReference>
<feature type="transmembrane region" description="Helical" evidence="1">
    <location>
        <begin position="249"/>
        <end position="274"/>
    </location>
</feature>
<dbReference type="InterPro" id="IPR050951">
    <property type="entry name" value="Retrovirus_Pol_polyprotein"/>
</dbReference>
<accession>A0ABQ9HSQ6</accession>
<organism evidence="2 3">
    <name type="scientific">Dryococelus australis</name>
    <dbReference type="NCBI Taxonomy" id="614101"/>
    <lineage>
        <taxon>Eukaryota</taxon>
        <taxon>Metazoa</taxon>
        <taxon>Ecdysozoa</taxon>
        <taxon>Arthropoda</taxon>
        <taxon>Hexapoda</taxon>
        <taxon>Insecta</taxon>
        <taxon>Pterygota</taxon>
        <taxon>Neoptera</taxon>
        <taxon>Polyneoptera</taxon>
        <taxon>Phasmatodea</taxon>
        <taxon>Verophasmatodea</taxon>
        <taxon>Anareolatae</taxon>
        <taxon>Phasmatidae</taxon>
        <taxon>Eurycanthinae</taxon>
        <taxon>Dryococelus</taxon>
    </lineage>
</organism>
<name>A0ABQ9HSQ6_9NEOP</name>
<dbReference type="SUPFAM" id="SSF53098">
    <property type="entry name" value="Ribonuclease H-like"/>
    <property type="match status" value="1"/>
</dbReference>
<dbReference type="InterPro" id="IPR036397">
    <property type="entry name" value="RNaseH_sf"/>
</dbReference>